<accession>A0ACC1WVU9</accession>
<keyword evidence="2" id="KW-1185">Reference proteome</keyword>
<gene>
    <name evidence="1" type="ORF">OWV82_023267</name>
</gene>
<proteinExistence type="predicted"/>
<feature type="non-terminal residue" evidence="1">
    <location>
        <position position="288"/>
    </location>
</feature>
<sequence length="288" mass="32592">MVKTGGSEKKFLRKGSWTAEEDRKLIAYIRRYGIWNWTEMPKAAGLLRCGKSCRLRWMNYLRPDIKRGSFSQEEDETIMKLHELLGNRWSAIASRLHGRTDNEIKNQWHSRLKKKRNKDNQVPTTKSLKLGTQTANNIIEAIQINPSAPDLLLPNNSSPEASNIDGYNSSTPISPQLSTYTDNFSSSPSSSSCGSAGEAFENQTLLEDHNSGSSETYGELQSLWEQPYLMEEDLCLMDGYGPATYSDPGFITVLTSLWGHENDILFPSSSYYDADDDFLADFLMHEKH</sequence>
<organism evidence="1 2">
    <name type="scientific">Melia azedarach</name>
    <name type="common">Chinaberry tree</name>
    <dbReference type="NCBI Taxonomy" id="155640"/>
    <lineage>
        <taxon>Eukaryota</taxon>
        <taxon>Viridiplantae</taxon>
        <taxon>Streptophyta</taxon>
        <taxon>Embryophyta</taxon>
        <taxon>Tracheophyta</taxon>
        <taxon>Spermatophyta</taxon>
        <taxon>Magnoliopsida</taxon>
        <taxon>eudicotyledons</taxon>
        <taxon>Gunneridae</taxon>
        <taxon>Pentapetalae</taxon>
        <taxon>rosids</taxon>
        <taxon>malvids</taxon>
        <taxon>Sapindales</taxon>
        <taxon>Meliaceae</taxon>
        <taxon>Melia</taxon>
    </lineage>
</organism>
<dbReference type="Proteomes" id="UP001164539">
    <property type="component" value="Chromosome 13"/>
</dbReference>
<name>A0ACC1WVU9_MELAZ</name>
<evidence type="ECO:0000313" key="1">
    <source>
        <dbReference type="EMBL" id="KAJ4703345.1"/>
    </source>
</evidence>
<comment type="caution">
    <text evidence="1">The sequence shown here is derived from an EMBL/GenBank/DDBJ whole genome shotgun (WGS) entry which is preliminary data.</text>
</comment>
<reference evidence="1 2" key="1">
    <citation type="journal article" date="2023" name="Science">
        <title>Complex scaffold remodeling in plant triterpene biosynthesis.</title>
        <authorList>
            <person name="De La Pena R."/>
            <person name="Hodgson H."/>
            <person name="Liu J.C."/>
            <person name="Stephenson M.J."/>
            <person name="Martin A.C."/>
            <person name="Owen C."/>
            <person name="Harkess A."/>
            <person name="Leebens-Mack J."/>
            <person name="Jimenez L.E."/>
            <person name="Osbourn A."/>
            <person name="Sattely E.S."/>
        </authorList>
    </citation>
    <scope>NUCLEOTIDE SEQUENCE [LARGE SCALE GENOMIC DNA]</scope>
    <source>
        <strain evidence="2">cv. JPN11</strain>
        <tissue evidence="1">Leaf</tissue>
    </source>
</reference>
<evidence type="ECO:0000313" key="2">
    <source>
        <dbReference type="Proteomes" id="UP001164539"/>
    </source>
</evidence>
<dbReference type="EMBL" id="CM051406">
    <property type="protein sequence ID" value="KAJ4703345.1"/>
    <property type="molecule type" value="Genomic_DNA"/>
</dbReference>
<protein>
    <submittedName>
        <fullName evidence="1">Myb-related protein like</fullName>
    </submittedName>
</protein>